<evidence type="ECO:0000313" key="8">
    <source>
        <dbReference type="EMBL" id="NIK87372.1"/>
    </source>
</evidence>
<dbReference type="Gene3D" id="2.40.420.20">
    <property type="match status" value="1"/>
</dbReference>
<evidence type="ECO:0000259" key="7">
    <source>
        <dbReference type="Pfam" id="PF25954"/>
    </source>
</evidence>
<feature type="transmembrane region" description="Helical" evidence="4">
    <location>
        <begin position="31"/>
        <end position="50"/>
    </location>
</feature>
<dbReference type="NCBIfam" id="TIGR01730">
    <property type="entry name" value="RND_mfp"/>
    <property type="match status" value="1"/>
</dbReference>
<dbReference type="PANTHER" id="PTHR30469:SF33">
    <property type="entry name" value="SLR1207 PROTEIN"/>
    <property type="match status" value="1"/>
</dbReference>
<keyword evidence="4" id="KW-0812">Transmembrane</keyword>
<evidence type="ECO:0000256" key="4">
    <source>
        <dbReference type="SAM" id="Phobius"/>
    </source>
</evidence>
<dbReference type="EMBL" id="JAASRM010000001">
    <property type="protein sequence ID" value="NIK87372.1"/>
    <property type="molecule type" value="Genomic_DNA"/>
</dbReference>
<sequence length="392" mass="41814">MNDFSGGAFGGPQAGNRNSQAKKRPWVLRHWGWSLAGLIVLAIILFVAFGPRPHPNYTFQPVTRGGLTMVVSATGTLAPRVQVDVGAEVSGRIDELYVDYNDHVTKGQKLAQINTDQIQAQLDQSRATLNQLQATLIQAEAKAKRFSSLIKTNNVSQQDYDTARADYLRAKAGVDLGSAQVKQYETSLAKAAIYAPIDGVVLDRKVSKGQTVAASFSTPVLFTLASDLRQMELDVDIDEADVGTVRSGQTASFTVGAYPDRKFDAKLILVRSASQTVQNVVTYKGVMVVDNSQLLLRPGMTATAEIATGHLPSSVLVPNAALRFVPPASEVKGVAAAPGGPGMGRVWTLESNKLKPHDIKLGGSDGHATQVVKGDLKPGDQVVTDAKMPGQP</sequence>
<keyword evidence="9" id="KW-1185">Reference proteome</keyword>
<evidence type="ECO:0000256" key="3">
    <source>
        <dbReference type="SAM" id="MobiDB-lite"/>
    </source>
</evidence>
<dbReference type="InterPro" id="IPR006143">
    <property type="entry name" value="RND_pump_MFP"/>
</dbReference>
<feature type="domain" description="Multidrug resistance protein MdtA-like barrel-sandwich hybrid" evidence="6">
    <location>
        <begin position="82"/>
        <end position="221"/>
    </location>
</feature>
<evidence type="ECO:0000256" key="2">
    <source>
        <dbReference type="SAM" id="Coils"/>
    </source>
</evidence>
<feature type="coiled-coil region" evidence="2">
    <location>
        <begin position="115"/>
        <end position="149"/>
    </location>
</feature>
<organism evidence="8 9">
    <name type="scientific">Rhizomicrobium palustre</name>
    <dbReference type="NCBI Taxonomy" id="189966"/>
    <lineage>
        <taxon>Bacteria</taxon>
        <taxon>Pseudomonadati</taxon>
        <taxon>Pseudomonadota</taxon>
        <taxon>Alphaproteobacteria</taxon>
        <taxon>Micropepsales</taxon>
        <taxon>Micropepsaceae</taxon>
        <taxon>Rhizomicrobium</taxon>
    </lineage>
</organism>
<dbReference type="SUPFAM" id="SSF111369">
    <property type="entry name" value="HlyD-like secretion proteins"/>
    <property type="match status" value="1"/>
</dbReference>
<reference evidence="8 9" key="1">
    <citation type="submission" date="2020-03" db="EMBL/GenBank/DDBJ databases">
        <title>Genomic Encyclopedia of Type Strains, Phase IV (KMG-IV): sequencing the most valuable type-strain genomes for metagenomic binning, comparative biology and taxonomic classification.</title>
        <authorList>
            <person name="Goeker M."/>
        </authorList>
    </citation>
    <scope>NUCLEOTIDE SEQUENCE [LARGE SCALE GENOMIC DNA]</scope>
    <source>
        <strain evidence="8 9">DSM 19867</strain>
    </source>
</reference>
<evidence type="ECO:0000313" key="9">
    <source>
        <dbReference type="Proteomes" id="UP000570514"/>
    </source>
</evidence>
<dbReference type="PANTHER" id="PTHR30469">
    <property type="entry name" value="MULTIDRUG RESISTANCE PROTEIN MDTA"/>
    <property type="match status" value="1"/>
</dbReference>
<feature type="region of interest" description="Disordered" evidence="3">
    <location>
        <begin position="360"/>
        <end position="392"/>
    </location>
</feature>
<dbReference type="Gene3D" id="2.40.50.100">
    <property type="match status" value="2"/>
</dbReference>
<evidence type="ECO:0000256" key="1">
    <source>
        <dbReference type="ARBA" id="ARBA00009477"/>
    </source>
</evidence>
<dbReference type="InterPro" id="IPR058624">
    <property type="entry name" value="MdtA-like_HH"/>
</dbReference>
<comment type="similarity">
    <text evidence="1">Belongs to the membrane fusion protein (MFP) (TC 8.A.1) family.</text>
</comment>
<keyword evidence="4" id="KW-0472">Membrane</keyword>
<keyword evidence="4" id="KW-1133">Transmembrane helix</keyword>
<gene>
    <name evidence="8" type="ORF">FHS83_000690</name>
</gene>
<name>A0A846MWC1_9PROT</name>
<feature type="domain" description="CusB-like beta-barrel" evidence="7">
    <location>
        <begin position="233"/>
        <end position="308"/>
    </location>
</feature>
<comment type="caution">
    <text evidence="8">The sequence shown here is derived from an EMBL/GenBank/DDBJ whole genome shotgun (WGS) entry which is preliminary data.</text>
</comment>
<dbReference type="Gene3D" id="2.40.30.170">
    <property type="match status" value="1"/>
</dbReference>
<evidence type="ECO:0000259" key="5">
    <source>
        <dbReference type="Pfam" id="PF25876"/>
    </source>
</evidence>
<protein>
    <submittedName>
        <fullName evidence="8">HlyD family secretion protein</fullName>
    </submittedName>
</protein>
<proteinExistence type="inferred from homology"/>
<feature type="domain" description="Multidrug resistance protein MdtA-like alpha-helical hairpin" evidence="5">
    <location>
        <begin position="121"/>
        <end position="188"/>
    </location>
</feature>
<dbReference type="InterPro" id="IPR058792">
    <property type="entry name" value="Beta-barrel_RND_2"/>
</dbReference>
<dbReference type="GO" id="GO:0015562">
    <property type="term" value="F:efflux transmembrane transporter activity"/>
    <property type="evidence" value="ECO:0007669"/>
    <property type="project" value="TreeGrafter"/>
</dbReference>
<accession>A0A846MWC1</accession>
<dbReference type="Pfam" id="PF25917">
    <property type="entry name" value="BSH_RND"/>
    <property type="match status" value="1"/>
</dbReference>
<dbReference type="Pfam" id="PF25954">
    <property type="entry name" value="Beta-barrel_RND_2"/>
    <property type="match status" value="1"/>
</dbReference>
<dbReference type="InterPro" id="IPR058625">
    <property type="entry name" value="MdtA-like_BSH"/>
</dbReference>
<dbReference type="AlphaFoldDB" id="A0A846MWC1"/>
<dbReference type="GO" id="GO:1990281">
    <property type="term" value="C:efflux pump complex"/>
    <property type="evidence" value="ECO:0007669"/>
    <property type="project" value="TreeGrafter"/>
</dbReference>
<feature type="region of interest" description="Disordered" evidence="3">
    <location>
        <begin position="1"/>
        <end position="20"/>
    </location>
</feature>
<keyword evidence="2" id="KW-0175">Coiled coil</keyword>
<evidence type="ECO:0000259" key="6">
    <source>
        <dbReference type="Pfam" id="PF25917"/>
    </source>
</evidence>
<dbReference type="Proteomes" id="UP000570514">
    <property type="component" value="Unassembled WGS sequence"/>
</dbReference>
<dbReference type="Pfam" id="PF25876">
    <property type="entry name" value="HH_MFP_RND"/>
    <property type="match status" value="1"/>
</dbReference>
<dbReference type="RefSeq" id="WP_167080921.1">
    <property type="nucleotide sequence ID" value="NZ_BAAADC010000001.1"/>
</dbReference>